<evidence type="ECO:0000256" key="1">
    <source>
        <dbReference type="SAM" id="MobiDB-lite"/>
    </source>
</evidence>
<organism evidence="3 4">
    <name type="scientific">Eleginops maclovinus</name>
    <name type="common">Patagonian blennie</name>
    <name type="synonym">Eleginus maclovinus</name>
    <dbReference type="NCBI Taxonomy" id="56733"/>
    <lineage>
        <taxon>Eukaryota</taxon>
        <taxon>Metazoa</taxon>
        <taxon>Chordata</taxon>
        <taxon>Craniata</taxon>
        <taxon>Vertebrata</taxon>
        <taxon>Euteleostomi</taxon>
        <taxon>Actinopterygii</taxon>
        <taxon>Neopterygii</taxon>
        <taxon>Teleostei</taxon>
        <taxon>Neoteleostei</taxon>
        <taxon>Acanthomorphata</taxon>
        <taxon>Eupercaria</taxon>
        <taxon>Perciformes</taxon>
        <taxon>Notothenioidei</taxon>
        <taxon>Eleginopidae</taxon>
        <taxon>Eleginops</taxon>
    </lineage>
</organism>
<keyword evidence="2" id="KW-0472">Membrane</keyword>
<sequence>MSFEESTFIGKLEELSLSGLPLELVVVVGGGCIVVAAALTTIASSLHRSRRQGREGRDTHGNCGRQKGVVTGIAS</sequence>
<accession>A0AAN7XSB0</accession>
<dbReference type="AlphaFoldDB" id="A0AAN7XSB0"/>
<keyword evidence="2" id="KW-1133">Transmembrane helix</keyword>
<reference evidence="3 4" key="2">
    <citation type="journal article" date="2023" name="Mol. Biol. Evol.">
        <title>Genomics of Secondarily Temperate Adaptation in the Only Non-Antarctic Icefish.</title>
        <authorList>
            <person name="Rivera-Colon A.G."/>
            <person name="Rayamajhi N."/>
            <person name="Minhas B.F."/>
            <person name="Madrigal G."/>
            <person name="Bilyk K.T."/>
            <person name="Yoon V."/>
            <person name="Hune M."/>
            <person name="Gregory S."/>
            <person name="Cheng C.H.C."/>
            <person name="Catchen J.M."/>
        </authorList>
    </citation>
    <scope>NUCLEOTIDE SEQUENCE [LARGE SCALE GENOMIC DNA]</scope>
    <source>
        <strain evidence="3">JMC-PN-2008</strain>
    </source>
</reference>
<proteinExistence type="predicted"/>
<evidence type="ECO:0000256" key="2">
    <source>
        <dbReference type="SAM" id="Phobius"/>
    </source>
</evidence>
<feature type="transmembrane region" description="Helical" evidence="2">
    <location>
        <begin position="20"/>
        <end position="44"/>
    </location>
</feature>
<gene>
    <name evidence="3" type="ORF">PBY51_019947</name>
</gene>
<keyword evidence="4" id="KW-1185">Reference proteome</keyword>
<protein>
    <submittedName>
        <fullName evidence="3">Uncharacterized protein</fullName>
    </submittedName>
</protein>
<dbReference type="EMBL" id="JAUZQC010000009">
    <property type="protein sequence ID" value="KAK5865699.1"/>
    <property type="molecule type" value="Genomic_DNA"/>
</dbReference>
<evidence type="ECO:0000313" key="3">
    <source>
        <dbReference type="EMBL" id="KAK5865699.1"/>
    </source>
</evidence>
<feature type="region of interest" description="Disordered" evidence="1">
    <location>
        <begin position="48"/>
        <end position="75"/>
    </location>
</feature>
<dbReference type="Proteomes" id="UP001346869">
    <property type="component" value="Unassembled WGS sequence"/>
</dbReference>
<keyword evidence="2" id="KW-0812">Transmembrane</keyword>
<name>A0AAN7XSB0_ELEMC</name>
<evidence type="ECO:0000313" key="4">
    <source>
        <dbReference type="Proteomes" id="UP001346869"/>
    </source>
</evidence>
<reference evidence="3 4" key="1">
    <citation type="journal article" date="2023" name="Genes (Basel)">
        <title>Chromosome-Level Genome Assembly and Circadian Gene Repertoire of the Patagonia Blennie Eleginops maclovinus-The Closest Ancestral Proxy of Antarctic Cryonotothenioids.</title>
        <authorList>
            <person name="Cheng C.C."/>
            <person name="Rivera-Colon A.G."/>
            <person name="Minhas B.F."/>
            <person name="Wilson L."/>
            <person name="Rayamajhi N."/>
            <person name="Vargas-Chacoff L."/>
            <person name="Catchen J.M."/>
        </authorList>
    </citation>
    <scope>NUCLEOTIDE SEQUENCE [LARGE SCALE GENOMIC DNA]</scope>
    <source>
        <strain evidence="3">JMC-PN-2008</strain>
    </source>
</reference>
<comment type="caution">
    <text evidence="3">The sequence shown here is derived from an EMBL/GenBank/DDBJ whole genome shotgun (WGS) entry which is preliminary data.</text>
</comment>